<dbReference type="InterPro" id="IPR036737">
    <property type="entry name" value="OmpA-like_sf"/>
</dbReference>
<dbReference type="PANTHER" id="PTHR30329:SF21">
    <property type="entry name" value="LIPOPROTEIN YIAD-RELATED"/>
    <property type="match status" value="1"/>
</dbReference>
<dbReference type="InterPro" id="IPR050330">
    <property type="entry name" value="Bact_OuterMem_StrucFunc"/>
</dbReference>
<evidence type="ECO:0000256" key="3">
    <source>
        <dbReference type="SAM" id="MobiDB-lite"/>
    </source>
</evidence>
<dbReference type="Gene3D" id="3.30.1330.60">
    <property type="entry name" value="OmpA-like domain"/>
    <property type="match status" value="1"/>
</dbReference>
<dbReference type="EMBL" id="CP053586">
    <property type="protein sequence ID" value="WNZ22076.1"/>
    <property type="molecule type" value="Genomic_DNA"/>
</dbReference>
<dbReference type="PROSITE" id="PS51123">
    <property type="entry name" value="OMPA_2"/>
    <property type="match status" value="1"/>
</dbReference>
<accession>A0AA96WIN4</accession>
<feature type="compositionally biased region" description="Low complexity" evidence="3">
    <location>
        <begin position="97"/>
        <end position="113"/>
    </location>
</feature>
<sequence>MTNSPTTQTPEPTKRAAPAPVGFSWGRAIFTLVWRLLLLGVGGGLAAAVGIAIAQLYPAQIQEPPLAERLLRSSESFVGNLKELPQTWRGQSPQPNSEVAPSVPASPLPSVSPMTDAERQQLQAELTQLQAELQTLTSTSSEPLADRVQEIQKRIQAIQERLSSFTTAPTSQTFVAPATSNTVNGEQQLMVTLPSDALFANTETTLGPGTEAILNSILTDLQRYPKAAIQVGAHSDNQGSAEADRQRTLEQAKAVQQYLSTQLEDYHWVTIGYGHNRPLVPDDSPENRQRNRRIEIVINPN</sequence>
<feature type="transmembrane region" description="Helical" evidence="4">
    <location>
        <begin position="36"/>
        <end position="57"/>
    </location>
</feature>
<keyword evidence="4" id="KW-0812">Transmembrane</keyword>
<dbReference type="PANTHER" id="PTHR30329">
    <property type="entry name" value="STATOR ELEMENT OF FLAGELLAR MOTOR COMPLEX"/>
    <property type="match status" value="1"/>
</dbReference>
<proteinExistence type="predicted"/>
<keyword evidence="4" id="KW-1133">Transmembrane helix</keyword>
<name>A0AA96WIN4_9CYAN</name>
<feature type="region of interest" description="Disordered" evidence="3">
    <location>
        <begin position="86"/>
        <end position="119"/>
    </location>
</feature>
<dbReference type="AlphaFoldDB" id="A0AA96WIN4"/>
<feature type="coiled-coil region" evidence="2">
    <location>
        <begin position="119"/>
        <end position="168"/>
    </location>
</feature>
<evidence type="ECO:0000256" key="4">
    <source>
        <dbReference type="SAM" id="Phobius"/>
    </source>
</evidence>
<evidence type="ECO:0000259" key="5">
    <source>
        <dbReference type="PROSITE" id="PS51123"/>
    </source>
</evidence>
<dbReference type="CDD" id="cd07185">
    <property type="entry name" value="OmpA_C-like"/>
    <property type="match status" value="1"/>
</dbReference>
<gene>
    <name evidence="6" type="ORF">HJG54_03785</name>
</gene>
<evidence type="ECO:0000256" key="2">
    <source>
        <dbReference type="SAM" id="Coils"/>
    </source>
</evidence>
<keyword evidence="2" id="KW-0175">Coiled coil</keyword>
<dbReference type="SUPFAM" id="SSF103088">
    <property type="entry name" value="OmpA-like"/>
    <property type="match status" value="1"/>
</dbReference>
<organism evidence="6">
    <name type="scientific">Leptolyngbya sp. NK1-12</name>
    <dbReference type="NCBI Taxonomy" id="2547451"/>
    <lineage>
        <taxon>Bacteria</taxon>
        <taxon>Bacillati</taxon>
        <taxon>Cyanobacteriota</taxon>
        <taxon>Cyanophyceae</taxon>
        <taxon>Leptolyngbyales</taxon>
        <taxon>Leptolyngbyaceae</taxon>
        <taxon>Leptolyngbya group</taxon>
        <taxon>Leptolyngbya</taxon>
    </lineage>
</organism>
<evidence type="ECO:0000313" key="6">
    <source>
        <dbReference type="EMBL" id="WNZ22076.1"/>
    </source>
</evidence>
<protein>
    <submittedName>
        <fullName evidence="6">OmpA family protein</fullName>
    </submittedName>
</protein>
<dbReference type="InterPro" id="IPR006665">
    <property type="entry name" value="OmpA-like"/>
</dbReference>
<dbReference type="Pfam" id="PF00691">
    <property type="entry name" value="OmpA"/>
    <property type="match status" value="1"/>
</dbReference>
<feature type="domain" description="OmpA-like" evidence="5">
    <location>
        <begin position="186"/>
        <end position="301"/>
    </location>
</feature>
<dbReference type="GO" id="GO:0016020">
    <property type="term" value="C:membrane"/>
    <property type="evidence" value="ECO:0007669"/>
    <property type="project" value="UniProtKB-UniRule"/>
</dbReference>
<keyword evidence="1 4" id="KW-0472">Membrane</keyword>
<evidence type="ECO:0000256" key="1">
    <source>
        <dbReference type="PROSITE-ProRule" id="PRU00473"/>
    </source>
</evidence>
<dbReference type="RefSeq" id="WP_316433452.1">
    <property type="nucleotide sequence ID" value="NZ_CP053586.1"/>
</dbReference>
<reference evidence="6" key="1">
    <citation type="submission" date="2020-05" db="EMBL/GenBank/DDBJ databases">
        <authorList>
            <person name="Zhu T."/>
            <person name="Keshari N."/>
            <person name="Lu X."/>
        </authorList>
    </citation>
    <scope>NUCLEOTIDE SEQUENCE</scope>
    <source>
        <strain evidence="6">NK1-12</strain>
    </source>
</reference>